<feature type="region of interest" description="Disordered" evidence="4">
    <location>
        <begin position="858"/>
        <end position="897"/>
    </location>
</feature>
<evidence type="ECO:0000256" key="3">
    <source>
        <dbReference type="PROSITE-ProRule" id="PRU00108"/>
    </source>
</evidence>
<keyword evidence="3" id="KW-0539">Nucleus</keyword>
<dbReference type="GO" id="GO:0005634">
    <property type="term" value="C:nucleus"/>
    <property type="evidence" value="ECO:0007669"/>
    <property type="project" value="UniProtKB-SubCell"/>
</dbReference>
<comment type="subcellular location">
    <subcellularLocation>
        <location evidence="1 3">Nucleus</location>
    </subcellularLocation>
</comment>
<feature type="DNA-binding region" description="Homeobox" evidence="3">
    <location>
        <begin position="58"/>
        <end position="117"/>
    </location>
</feature>
<keyword evidence="7" id="KW-1185">Reference proteome</keyword>
<feature type="region of interest" description="Disordered" evidence="4">
    <location>
        <begin position="923"/>
        <end position="979"/>
    </location>
</feature>
<feature type="region of interest" description="Disordered" evidence="4">
    <location>
        <begin position="637"/>
        <end position="671"/>
    </location>
</feature>
<feature type="region of interest" description="Disordered" evidence="4">
    <location>
        <begin position="524"/>
        <end position="567"/>
    </location>
</feature>
<feature type="region of interest" description="Disordered" evidence="4">
    <location>
        <begin position="730"/>
        <end position="749"/>
    </location>
</feature>
<feature type="region of interest" description="Disordered" evidence="4">
    <location>
        <begin position="349"/>
        <end position="380"/>
    </location>
</feature>
<feature type="compositionally biased region" description="Polar residues" evidence="4">
    <location>
        <begin position="535"/>
        <end position="555"/>
    </location>
</feature>
<feature type="domain" description="Homeobox" evidence="5">
    <location>
        <begin position="56"/>
        <end position="116"/>
    </location>
</feature>
<evidence type="ECO:0000313" key="6">
    <source>
        <dbReference type="EMBL" id="KAL3644793.1"/>
    </source>
</evidence>
<evidence type="ECO:0000259" key="5">
    <source>
        <dbReference type="PROSITE" id="PS50071"/>
    </source>
</evidence>
<name>A0ABD3DRT4_9LAMI</name>
<dbReference type="InterPro" id="IPR001356">
    <property type="entry name" value="HD"/>
</dbReference>
<dbReference type="Proteomes" id="UP001632038">
    <property type="component" value="Unassembled WGS sequence"/>
</dbReference>
<evidence type="ECO:0000256" key="4">
    <source>
        <dbReference type="SAM" id="MobiDB-lite"/>
    </source>
</evidence>
<feature type="compositionally biased region" description="Polar residues" evidence="4">
    <location>
        <begin position="876"/>
        <end position="888"/>
    </location>
</feature>
<accession>A0ABD3DRT4</accession>
<comment type="caution">
    <text evidence="6">The sequence shown here is derived from an EMBL/GenBank/DDBJ whole genome shotgun (WGS) entry which is preliminary data.</text>
</comment>
<evidence type="ECO:0000256" key="1">
    <source>
        <dbReference type="ARBA" id="ARBA00004123"/>
    </source>
</evidence>
<dbReference type="EMBL" id="JAVIJP010000013">
    <property type="protein sequence ID" value="KAL3644793.1"/>
    <property type="molecule type" value="Genomic_DNA"/>
</dbReference>
<protein>
    <recommendedName>
        <fullName evidence="5">Homeobox domain-containing protein</fullName>
    </recommendedName>
</protein>
<dbReference type="InterPro" id="IPR009057">
    <property type="entry name" value="Homeodomain-like_sf"/>
</dbReference>
<dbReference type="PANTHER" id="PTHR33400">
    <property type="entry name" value="ZINC FINGER CCCH DOMAIN-CONTAINING PROTEIN 6-RELATED"/>
    <property type="match status" value="1"/>
</dbReference>
<evidence type="ECO:0000256" key="2">
    <source>
        <dbReference type="ARBA" id="ARBA00023125"/>
    </source>
</evidence>
<keyword evidence="2 3" id="KW-0238">DNA-binding</keyword>
<evidence type="ECO:0000313" key="7">
    <source>
        <dbReference type="Proteomes" id="UP001632038"/>
    </source>
</evidence>
<dbReference type="PROSITE" id="PS50071">
    <property type="entry name" value="HOMEOBOX_2"/>
    <property type="match status" value="1"/>
</dbReference>
<keyword evidence="3" id="KW-0371">Homeobox</keyword>
<dbReference type="GO" id="GO:0003677">
    <property type="term" value="F:DNA binding"/>
    <property type="evidence" value="ECO:0007669"/>
    <property type="project" value="UniProtKB-UniRule"/>
</dbReference>
<dbReference type="SUPFAM" id="SSF46689">
    <property type="entry name" value="Homeodomain-like"/>
    <property type="match status" value="1"/>
</dbReference>
<proteinExistence type="predicted"/>
<dbReference type="PANTHER" id="PTHR33400:SF6">
    <property type="entry name" value="HOMEOBOX PROTEIN LUMINIDEPENDENS"/>
    <property type="match status" value="1"/>
</dbReference>
<reference evidence="7" key="1">
    <citation type="journal article" date="2024" name="IScience">
        <title>Strigolactones Initiate the Formation of Haustorium-like Structures in Castilleja.</title>
        <authorList>
            <person name="Buerger M."/>
            <person name="Peterson D."/>
            <person name="Chory J."/>
        </authorList>
    </citation>
    <scope>NUCLEOTIDE SEQUENCE [LARGE SCALE GENOMIC DNA]</scope>
</reference>
<organism evidence="6 7">
    <name type="scientific">Castilleja foliolosa</name>
    <dbReference type="NCBI Taxonomy" id="1961234"/>
    <lineage>
        <taxon>Eukaryota</taxon>
        <taxon>Viridiplantae</taxon>
        <taxon>Streptophyta</taxon>
        <taxon>Embryophyta</taxon>
        <taxon>Tracheophyta</taxon>
        <taxon>Spermatophyta</taxon>
        <taxon>Magnoliopsida</taxon>
        <taxon>eudicotyledons</taxon>
        <taxon>Gunneridae</taxon>
        <taxon>Pentapetalae</taxon>
        <taxon>asterids</taxon>
        <taxon>lamiids</taxon>
        <taxon>Lamiales</taxon>
        <taxon>Orobanchaceae</taxon>
        <taxon>Pedicularideae</taxon>
        <taxon>Castillejinae</taxon>
        <taxon>Castilleja</taxon>
    </lineage>
</organism>
<dbReference type="AlphaFoldDB" id="A0ABD3DRT4"/>
<sequence>MELAVPMKSYEDLLNAQKDLFENQIEKLQDIVATQCNLTGVNPLSQEMAAGALSIKIGKRPRDLLNPKAVKYMHYVFSIKDAINKRETREMSAQFGVTVTQVRDFFNGQRARVRKFAQLSREKINRSTTSDGMCGGIASTPDPNMPVEPIPISTMAPTNIHEEPSCSNRPEILSGIEESDKHFIENIFSLMRKEESFSEKVKLLKWILRMENPSVLNWFLTEGGLMILATWLSEAAIEEQTSFLRVLLKVLHYLPMIKALPVHMSAVLQSVNSLRFYRTPDISHRARVLLSKLSNMFGKKLSSKKNNGSKSIIDSEDEMLLKQSINEVMANEPWDSKDGNSDEVLKLLGDNPDNKRKLDAAPQPVKMLTAPGDESNKRRGVLPSHMKERRKVQMVEHPSQRLAIRSPQVARSTSTIQSRPLSADDIQKAKMRAQFMMSKHGKTAICPDEKPMLESLNKGASSQASFPPPVPIPYSEPLREFDVQTEVKEEMKLDNAVSEPTKPQETALKLDNAVSEPTKLQGTALKLDNAVSEPTKPQETSLKLDNSVSEPTKPQETALDMKEPPWKKFKRTQIPWRTPPEVEIMEEWCVGDGSNSKEVEVQKNRIRREREIVYRSALEIPLNPKEPWDREMDPDDTLTPEIPIEQLPDVEPLETPSVAPVASTSSENNIPGPDLELLAELLKNPELVFALTSGQAGNLSGDATVKLLDMIKANGASSLSELAGNAQNKVEVSLPSPTPSTELVPNGTRPDFSRNPFSRQLVSANGNVYQSTTTILAPQPAAQSAHVVEPSRQTTAQLPEQWHAHLNNTQTHHQSRFNTSHTQHFTTETMLNANSNRAASNNVVGGYNVVKQSPVSILMPPSRSVTPPPQSAYFPEQSNSSRNRQSFDPNYRYQNNRNANDYDAYAGRPGQALGRNNLVGRPEFESWGPNNSPPRHREYLPGPYYRDQNVNSRHGYIDERERQQNIGGAGNKRWREHRR</sequence>
<gene>
    <name evidence="6" type="ORF">CASFOL_009973</name>
</gene>
<dbReference type="CDD" id="cd00086">
    <property type="entry name" value="homeodomain"/>
    <property type="match status" value="1"/>
</dbReference>